<accession>M2VB64</accession>
<dbReference type="OrthoDB" id="10361565at2759"/>
<evidence type="ECO:0000313" key="1">
    <source>
        <dbReference type="EMBL" id="EMD96913.1"/>
    </source>
</evidence>
<protein>
    <submittedName>
        <fullName evidence="1">Uncharacterized protein</fullName>
    </submittedName>
</protein>
<sequence>MYTGPSDSRTSVLETSMRQFLPTTLSRVNTLTEGNTKPSFKLQAAVEELFKSY</sequence>
<dbReference type="Proteomes" id="UP000016936">
    <property type="component" value="Unassembled WGS sequence"/>
</dbReference>
<reference evidence="1 2" key="1">
    <citation type="journal article" date="2012" name="PLoS Pathog.">
        <title>Diverse lifestyles and strategies of plant pathogenesis encoded in the genomes of eighteen Dothideomycetes fungi.</title>
        <authorList>
            <person name="Ohm R.A."/>
            <person name="Feau N."/>
            <person name="Henrissat B."/>
            <person name="Schoch C.L."/>
            <person name="Horwitz B.A."/>
            <person name="Barry K.W."/>
            <person name="Condon B.J."/>
            <person name="Copeland A.C."/>
            <person name="Dhillon B."/>
            <person name="Glaser F."/>
            <person name="Hesse C.N."/>
            <person name="Kosti I."/>
            <person name="LaButti K."/>
            <person name="Lindquist E.A."/>
            <person name="Lucas S."/>
            <person name="Salamov A.A."/>
            <person name="Bradshaw R.E."/>
            <person name="Ciuffetti L."/>
            <person name="Hamelin R.C."/>
            <person name="Kema G.H.J."/>
            <person name="Lawrence C."/>
            <person name="Scott J.A."/>
            <person name="Spatafora J.W."/>
            <person name="Turgeon B.G."/>
            <person name="de Wit P.J.G.M."/>
            <person name="Zhong S."/>
            <person name="Goodwin S.B."/>
            <person name="Grigoriev I.V."/>
        </authorList>
    </citation>
    <scope>NUCLEOTIDE SEQUENCE [LARGE SCALE GENOMIC DNA]</scope>
    <source>
        <strain evidence="2">C5 / ATCC 48332 / race O</strain>
    </source>
</reference>
<keyword evidence="2" id="KW-1185">Reference proteome</keyword>
<dbReference type="EMBL" id="KB445569">
    <property type="protein sequence ID" value="EMD96913.1"/>
    <property type="molecule type" value="Genomic_DNA"/>
</dbReference>
<proteinExistence type="predicted"/>
<reference evidence="2" key="2">
    <citation type="journal article" date="2013" name="PLoS Genet.">
        <title>Comparative genome structure, secondary metabolite, and effector coding capacity across Cochliobolus pathogens.</title>
        <authorList>
            <person name="Condon B.J."/>
            <person name="Leng Y."/>
            <person name="Wu D."/>
            <person name="Bushley K.E."/>
            <person name="Ohm R.A."/>
            <person name="Otillar R."/>
            <person name="Martin J."/>
            <person name="Schackwitz W."/>
            <person name="Grimwood J."/>
            <person name="MohdZainudin N."/>
            <person name="Xue C."/>
            <person name="Wang R."/>
            <person name="Manning V.A."/>
            <person name="Dhillon B."/>
            <person name="Tu Z.J."/>
            <person name="Steffenson B.J."/>
            <person name="Salamov A."/>
            <person name="Sun H."/>
            <person name="Lowry S."/>
            <person name="LaButti K."/>
            <person name="Han J."/>
            <person name="Copeland A."/>
            <person name="Lindquist E."/>
            <person name="Barry K."/>
            <person name="Schmutz J."/>
            <person name="Baker S.E."/>
            <person name="Ciuffetti L.M."/>
            <person name="Grigoriev I.V."/>
            <person name="Zhong S."/>
            <person name="Turgeon B.G."/>
        </authorList>
    </citation>
    <scope>NUCLEOTIDE SEQUENCE [LARGE SCALE GENOMIC DNA]</scope>
    <source>
        <strain evidence="2">C5 / ATCC 48332 / race O</strain>
    </source>
</reference>
<gene>
    <name evidence="1" type="ORF">COCHEDRAFT_1150591</name>
</gene>
<organism evidence="1 2">
    <name type="scientific">Cochliobolus heterostrophus (strain C5 / ATCC 48332 / race O)</name>
    <name type="common">Southern corn leaf blight fungus</name>
    <name type="synonym">Bipolaris maydis</name>
    <dbReference type="NCBI Taxonomy" id="701091"/>
    <lineage>
        <taxon>Eukaryota</taxon>
        <taxon>Fungi</taxon>
        <taxon>Dikarya</taxon>
        <taxon>Ascomycota</taxon>
        <taxon>Pezizomycotina</taxon>
        <taxon>Dothideomycetes</taxon>
        <taxon>Pleosporomycetidae</taxon>
        <taxon>Pleosporales</taxon>
        <taxon>Pleosporineae</taxon>
        <taxon>Pleosporaceae</taxon>
        <taxon>Bipolaris</taxon>
    </lineage>
</organism>
<evidence type="ECO:0000313" key="2">
    <source>
        <dbReference type="Proteomes" id="UP000016936"/>
    </source>
</evidence>
<dbReference type="AlphaFoldDB" id="M2VB64"/>
<name>M2VB64_COCH5</name>
<dbReference type="HOGENOM" id="CLU_3068513_0_0_1"/>